<dbReference type="PIRSF" id="PIRSF011443">
    <property type="entry name" value="YgjV"/>
    <property type="match status" value="1"/>
</dbReference>
<gene>
    <name evidence="2" type="ORF">GCM10007989_01940</name>
</gene>
<organism evidence="2 3">
    <name type="scientific">Devosia pacifica</name>
    <dbReference type="NCBI Taxonomy" id="1335967"/>
    <lineage>
        <taxon>Bacteria</taxon>
        <taxon>Pseudomonadati</taxon>
        <taxon>Pseudomonadota</taxon>
        <taxon>Alphaproteobacteria</taxon>
        <taxon>Hyphomicrobiales</taxon>
        <taxon>Devosiaceae</taxon>
        <taxon>Devosia</taxon>
    </lineage>
</organism>
<evidence type="ECO:0000256" key="1">
    <source>
        <dbReference type="SAM" id="Phobius"/>
    </source>
</evidence>
<keyword evidence="3" id="KW-1185">Reference proteome</keyword>
<feature type="transmembrane region" description="Helical" evidence="1">
    <location>
        <begin position="88"/>
        <end position="106"/>
    </location>
</feature>
<dbReference type="InterPro" id="IPR026267">
    <property type="entry name" value="YgjV"/>
</dbReference>
<keyword evidence="1" id="KW-0472">Membrane</keyword>
<name>A0A918RWE7_9HYPH</name>
<sequence>MGVRRSHGDMMTGDALQYYAGQSVALLALALCVAAFANKQDDRLLLILIFGNVAFAVQFALFEAWVAAGISALIVLRIILARKMEGNWIAMLAMLLATILIAGVSWQGIQDVFPLAAGVFGTVAMFMLRGIPMRAVLALAAACWIVTNAMVGSIGALAAEAMMLATNLWTISRILKERRGEADRIASP</sequence>
<reference evidence="2" key="2">
    <citation type="submission" date="2020-09" db="EMBL/GenBank/DDBJ databases">
        <authorList>
            <person name="Sun Q."/>
            <person name="Kim S."/>
        </authorList>
    </citation>
    <scope>NUCLEOTIDE SEQUENCE</scope>
    <source>
        <strain evidence="2">KCTC 32437</strain>
    </source>
</reference>
<proteinExistence type="predicted"/>
<dbReference type="EMBL" id="BMZE01000001">
    <property type="protein sequence ID" value="GHA11242.1"/>
    <property type="molecule type" value="Genomic_DNA"/>
</dbReference>
<dbReference type="Pfam" id="PF10688">
    <property type="entry name" value="Imp-YgjV"/>
    <property type="match status" value="1"/>
</dbReference>
<evidence type="ECO:0000313" key="3">
    <source>
        <dbReference type="Proteomes" id="UP000646579"/>
    </source>
</evidence>
<reference evidence="2" key="1">
    <citation type="journal article" date="2014" name="Int. J. Syst. Evol. Microbiol.">
        <title>Complete genome sequence of Corynebacterium casei LMG S-19264T (=DSM 44701T), isolated from a smear-ripened cheese.</title>
        <authorList>
            <consortium name="US DOE Joint Genome Institute (JGI-PGF)"/>
            <person name="Walter F."/>
            <person name="Albersmeier A."/>
            <person name="Kalinowski J."/>
            <person name="Ruckert C."/>
        </authorList>
    </citation>
    <scope>NUCLEOTIDE SEQUENCE</scope>
    <source>
        <strain evidence="2">KCTC 32437</strain>
    </source>
</reference>
<evidence type="ECO:0008006" key="4">
    <source>
        <dbReference type="Google" id="ProtNLM"/>
    </source>
</evidence>
<feature type="transmembrane region" description="Helical" evidence="1">
    <location>
        <begin position="135"/>
        <end position="159"/>
    </location>
</feature>
<accession>A0A918RWE7</accession>
<comment type="caution">
    <text evidence="2">The sequence shown here is derived from an EMBL/GenBank/DDBJ whole genome shotgun (WGS) entry which is preliminary data.</text>
</comment>
<keyword evidence="1" id="KW-1133">Transmembrane helix</keyword>
<dbReference type="InterPro" id="IPR019629">
    <property type="entry name" value="Uncharacterised_HI1736/YgjV"/>
</dbReference>
<dbReference type="AlphaFoldDB" id="A0A918RWE7"/>
<feature type="transmembrane region" description="Helical" evidence="1">
    <location>
        <begin position="43"/>
        <end position="76"/>
    </location>
</feature>
<keyword evidence="1" id="KW-0812">Transmembrane</keyword>
<protein>
    <recommendedName>
        <fullName evidence="4">Inner membrane protein</fullName>
    </recommendedName>
</protein>
<feature type="transmembrane region" description="Helical" evidence="1">
    <location>
        <begin position="16"/>
        <end position="37"/>
    </location>
</feature>
<evidence type="ECO:0000313" key="2">
    <source>
        <dbReference type="EMBL" id="GHA11242.1"/>
    </source>
</evidence>
<dbReference type="Proteomes" id="UP000646579">
    <property type="component" value="Unassembled WGS sequence"/>
</dbReference>